<feature type="transmembrane region" description="Helical" evidence="7">
    <location>
        <begin position="145"/>
        <end position="167"/>
    </location>
</feature>
<keyword evidence="5 7" id="KW-1133">Transmembrane helix</keyword>
<evidence type="ECO:0000256" key="3">
    <source>
        <dbReference type="ARBA" id="ARBA00022475"/>
    </source>
</evidence>
<keyword evidence="3" id="KW-1003">Cell membrane</keyword>
<feature type="transmembrane region" description="Helical" evidence="7">
    <location>
        <begin position="231"/>
        <end position="255"/>
    </location>
</feature>
<comment type="similarity">
    <text evidence="7">Belongs to the binding-protein-dependent transport system permease family.</text>
</comment>
<dbReference type="SUPFAM" id="SSF161098">
    <property type="entry name" value="MetI-like"/>
    <property type="match status" value="1"/>
</dbReference>
<dbReference type="Proteomes" id="UP000198976">
    <property type="component" value="Chromosome I"/>
</dbReference>
<evidence type="ECO:0000256" key="2">
    <source>
        <dbReference type="ARBA" id="ARBA00022448"/>
    </source>
</evidence>
<evidence type="ECO:0000256" key="7">
    <source>
        <dbReference type="RuleBase" id="RU363032"/>
    </source>
</evidence>
<evidence type="ECO:0000313" key="10">
    <source>
        <dbReference type="Proteomes" id="UP000198976"/>
    </source>
</evidence>
<feature type="transmembrane region" description="Helical" evidence="7">
    <location>
        <begin position="179"/>
        <end position="197"/>
    </location>
</feature>
<dbReference type="EMBL" id="LT629792">
    <property type="protein sequence ID" value="SDU00812.1"/>
    <property type="molecule type" value="Genomic_DNA"/>
</dbReference>
<feature type="transmembrane region" description="Helical" evidence="7">
    <location>
        <begin position="49"/>
        <end position="71"/>
    </location>
</feature>
<keyword evidence="4 7" id="KW-0812">Transmembrane</keyword>
<dbReference type="PANTHER" id="PTHR43744">
    <property type="entry name" value="ABC TRANSPORTER PERMEASE PROTEIN MG189-RELATED-RELATED"/>
    <property type="match status" value="1"/>
</dbReference>
<accession>A0ABY0V9U8</accession>
<dbReference type="Gene3D" id="1.10.3720.10">
    <property type="entry name" value="MetI-like"/>
    <property type="match status" value="1"/>
</dbReference>
<dbReference type="RefSeq" id="WP_070726962.1">
    <property type="nucleotide sequence ID" value="NZ_LT629792.1"/>
</dbReference>
<dbReference type="InterPro" id="IPR000515">
    <property type="entry name" value="MetI-like"/>
</dbReference>
<evidence type="ECO:0000259" key="8">
    <source>
        <dbReference type="PROSITE" id="PS50928"/>
    </source>
</evidence>
<name>A0ABY0V9U8_9ACTO</name>
<gene>
    <name evidence="9" type="ORF">SAMN04489714_1585</name>
</gene>
<comment type="subcellular location">
    <subcellularLocation>
        <location evidence="1 7">Cell membrane</location>
        <topology evidence="1 7">Multi-pass membrane protein</topology>
    </subcellularLocation>
</comment>
<evidence type="ECO:0000256" key="5">
    <source>
        <dbReference type="ARBA" id="ARBA00022989"/>
    </source>
</evidence>
<evidence type="ECO:0000256" key="6">
    <source>
        <dbReference type="ARBA" id="ARBA00023136"/>
    </source>
</evidence>
<keyword evidence="6 7" id="KW-0472">Membrane</keyword>
<reference evidence="9 10" key="1">
    <citation type="submission" date="2016-10" db="EMBL/GenBank/DDBJ databases">
        <authorList>
            <person name="Varghese N."/>
            <person name="Submissions S."/>
        </authorList>
    </citation>
    <scope>NUCLEOTIDE SEQUENCE [LARGE SCALE GENOMIC DNA]</scope>
    <source>
        <strain evidence="9 10">DSM 9169</strain>
    </source>
</reference>
<dbReference type="InterPro" id="IPR035906">
    <property type="entry name" value="MetI-like_sf"/>
</dbReference>
<dbReference type="Pfam" id="PF00528">
    <property type="entry name" value="BPD_transp_1"/>
    <property type="match status" value="1"/>
</dbReference>
<dbReference type="CDD" id="cd06261">
    <property type="entry name" value="TM_PBP2"/>
    <property type="match status" value="1"/>
</dbReference>
<sequence>MTHSPTHTPVATAPHTSKLSEYRHRRKLERQGRQVASRQIRGWRLVGRYAVLIIVACLLVGPLLLPLLVAFKAPGEPVFGQGATLFPQDWSLESFARLFERTNILLSIRNSAIVAALLVTSNMVLSCLGGYMLSRRGWTGRNIMYFVVLSAMIFPLESIMLSLFSMMVHVGLYDHLLGVWLPILIGPFQILLMRAAFMGIPDEIEDAALIDGAGELRRFWTIFLPQVRGTLTVVGLTSFIGAWSDFLLPLIMLPSPKNQTLMVTLSAIQNSPQGTSYQLVLAGAVVALVPVVVVFMFSQKYFFRGIEAGGLKF</sequence>
<keyword evidence="2 7" id="KW-0813">Transport</keyword>
<evidence type="ECO:0000256" key="4">
    <source>
        <dbReference type="ARBA" id="ARBA00022692"/>
    </source>
</evidence>
<feature type="transmembrane region" description="Helical" evidence="7">
    <location>
        <begin position="275"/>
        <end position="297"/>
    </location>
</feature>
<feature type="transmembrane region" description="Helical" evidence="7">
    <location>
        <begin position="112"/>
        <end position="133"/>
    </location>
</feature>
<organism evidence="9 10">
    <name type="scientific">Schaalia radingae</name>
    <dbReference type="NCBI Taxonomy" id="131110"/>
    <lineage>
        <taxon>Bacteria</taxon>
        <taxon>Bacillati</taxon>
        <taxon>Actinomycetota</taxon>
        <taxon>Actinomycetes</taxon>
        <taxon>Actinomycetales</taxon>
        <taxon>Actinomycetaceae</taxon>
        <taxon>Schaalia</taxon>
    </lineage>
</organism>
<evidence type="ECO:0000313" key="9">
    <source>
        <dbReference type="EMBL" id="SDU00812.1"/>
    </source>
</evidence>
<dbReference type="PROSITE" id="PS50928">
    <property type="entry name" value="ABC_TM1"/>
    <property type="match status" value="1"/>
</dbReference>
<keyword evidence="10" id="KW-1185">Reference proteome</keyword>
<feature type="domain" description="ABC transmembrane type-1" evidence="8">
    <location>
        <begin position="108"/>
        <end position="298"/>
    </location>
</feature>
<proteinExistence type="inferred from homology"/>
<evidence type="ECO:0000256" key="1">
    <source>
        <dbReference type="ARBA" id="ARBA00004651"/>
    </source>
</evidence>
<dbReference type="PANTHER" id="PTHR43744:SF3">
    <property type="entry name" value="LACTOSE TRANSPORT SYSTEM PERMEASE PROTEIN LACG"/>
    <property type="match status" value="1"/>
</dbReference>
<protein>
    <submittedName>
        <fullName evidence="9">Carbohydrate ABC transporter membrane protein 2, CUT1 family</fullName>
    </submittedName>
</protein>